<dbReference type="EMBL" id="CP016359">
    <property type="protein sequence ID" value="APU67913.1"/>
    <property type="molecule type" value="Genomic_DNA"/>
</dbReference>
<dbReference type="RefSeq" id="WP_083643737.1">
    <property type="nucleotide sequence ID" value="NZ_AMRU01000002.1"/>
</dbReference>
<dbReference type="PROSITE" id="PS51257">
    <property type="entry name" value="PROKAR_LIPOPROTEIN"/>
    <property type="match status" value="1"/>
</dbReference>
<sequence>MRNSIFIFFILLVLASCKSEPQDTQDPNAASDSIAFQKPLVLPQQEVKLDSTPRNIALKWVEFITAENEIRNLRGSKVIDVADKAPAITEIMQSLKASLPDTLRSNAVESRLTVVLTKSLLLKQFAGQREPDAKKIEQTTTELYSEFNNLKRQMNEKFLKTLEDFEEELDKFEEEERKQRELDSINQLKTNDSLQQNSQQ</sequence>
<evidence type="ECO:0000313" key="2">
    <source>
        <dbReference type="EMBL" id="APU67913.1"/>
    </source>
</evidence>
<dbReference type="OrthoDB" id="1453598at2"/>
<protein>
    <submittedName>
        <fullName evidence="2">Uncharacterized protein</fullName>
    </submittedName>
</protein>
<reference evidence="2 3" key="1">
    <citation type="submission" date="2016-07" db="EMBL/GenBank/DDBJ databases">
        <title>Multi-omics approach to identify versatile polysaccharide utilization systems of a marine flavobacterium Gramella flava.</title>
        <authorList>
            <person name="Tang K."/>
        </authorList>
    </citation>
    <scope>NUCLEOTIDE SEQUENCE [LARGE SCALE GENOMIC DNA]</scope>
    <source>
        <strain evidence="2 3">JLT2011</strain>
    </source>
</reference>
<proteinExistence type="predicted"/>
<feature type="compositionally biased region" description="Polar residues" evidence="1">
    <location>
        <begin position="184"/>
        <end position="200"/>
    </location>
</feature>
<keyword evidence="3" id="KW-1185">Reference proteome</keyword>
<organism evidence="2 3">
    <name type="scientific">Christiangramia flava JLT2011</name>
    <dbReference type="NCBI Taxonomy" id="1229726"/>
    <lineage>
        <taxon>Bacteria</taxon>
        <taxon>Pseudomonadati</taxon>
        <taxon>Bacteroidota</taxon>
        <taxon>Flavobacteriia</taxon>
        <taxon>Flavobacteriales</taxon>
        <taxon>Flavobacteriaceae</taxon>
        <taxon>Christiangramia</taxon>
    </lineage>
</organism>
<accession>A0A1L7I416</accession>
<evidence type="ECO:0000313" key="3">
    <source>
        <dbReference type="Proteomes" id="UP000186230"/>
    </source>
</evidence>
<feature type="region of interest" description="Disordered" evidence="1">
    <location>
        <begin position="176"/>
        <end position="200"/>
    </location>
</feature>
<name>A0A1L7I416_9FLAO</name>
<dbReference type="STRING" id="1229726.GRFL_1189"/>
<evidence type="ECO:0000256" key="1">
    <source>
        <dbReference type="SAM" id="MobiDB-lite"/>
    </source>
</evidence>
<gene>
    <name evidence="2" type="ORF">GRFL_1189</name>
</gene>
<dbReference type="AlphaFoldDB" id="A0A1L7I416"/>
<dbReference type="Proteomes" id="UP000186230">
    <property type="component" value="Chromosome"/>
</dbReference>
<dbReference type="KEGG" id="gfl:GRFL_1189"/>